<name>A0A8J3VKX0_9ACTN</name>
<keyword evidence="3" id="KW-1185">Reference proteome</keyword>
<protein>
    <submittedName>
        <fullName evidence="2">Uncharacterized protein</fullName>
    </submittedName>
</protein>
<dbReference type="Proteomes" id="UP000612899">
    <property type="component" value="Unassembled WGS sequence"/>
</dbReference>
<keyword evidence="1" id="KW-1133">Transmembrane helix</keyword>
<feature type="transmembrane region" description="Helical" evidence="1">
    <location>
        <begin position="89"/>
        <end position="109"/>
    </location>
</feature>
<evidence type="ECO:0000256" key="1">
    <source>
        <dbReference type="SAM" id="Phobius"/>
    </source>
</evidence>
<feature type="transmembrane region" description="Helical" evidence="1">
    <location>
        <begin position="52"/>
        <end position="77"/>
    </location>
</feature>
<keyword evidence="1" id="KW-0472">Membrane</keyword>
<dbReference type="AlphaFoldDB" id="A0A8J3VKX0"/>
<dbReference type="Pfam" id="PF19744">
    <property type="entry name" value="DUF6232"/>
    <property type="match status" value="1"/>
</dbReference>
<evidence type="ECO:0000313" key="2">
    <source>
        <dbReference type="EMBL" id="GIH10914.1"/>
    </source>
</evidence>
<sequence>MTTHYRDDQIVVTSAYLRINDRTWQLSELDYVWHRQITPDWRVRGRTASRGVLNVLMILAGFAGAAVLIAVLSSAYIELKITPVPKNTLIVVAILLLIMGFVPLIWEWALTRVDNSYDKGDAIYEMWATVHGTQILLLRLPDATRFSRIYRGLQRALEEAES</sequence>
<gene>
    <name evidence="2" type="ORF">Rhe02_89810</name>
</gene>
<proteinExistence type="predicted"/>
<accession>A0A8J3VKX0</accession>
<dbReference type="InterPro" id="IPR045629">
    <property type="entry name" value="DUF6232"/>
</dbReference>
<comment type="caution">
    <text evidence="2">The sequence shown here is derived from an EMBL/GenBank/DDBJ whole genome shotgun (WGS) entry which is preliminary data.</text>
</comment>
<dbReference type="EMBL" id="BONY01000111">
    <property type="protein sequence ID" value="GIH10914.1"/>
    <property type="molecule type" value="Genomic_DNA"/>
</dbReference>
<dbReference type="RefSeq" id="WP_203914636.1">
    <property type="nucleotide sequence ID" value="NZ_BONY01000111.1"/>
</dbReference>
<organism evidence="2 3">
    <name type="scientific">Rhizocola hellebori</name>
    <dbReference type="NCBI Taxonomy" id="1392758"/>
    <lineage>
        <taxon>Bacteria</taxon>
        <taxon>Bacillati</taxon>
        <taxon>Actinomycetota</taxon>
        <taxon>Actinomycetes</taxon>
        <taxon>Micromonosporales</taxon>
        <taxon>Micromonosporaceae</taxon>
        <taxon>Rhizocola</taxon>
    </lineage>
</organism>
<evidence type="ECO:0000313" key="3">
    <source>
        <dbReference type="Proteomes" id="UP000612899"/>
    </source>
</evidence>
<keyword evidence="1" id="KW-0812">Transmembrane</keyword>
<reference evidence="2" key="1">
    <citation type="submission" date="2021-01" db="EMBL/GenBank/DDBJ databases">
        <title>Whole genome shotgun sequence of Rhizocola hellebori NBRC 109834.</title>
        <authorList>
            <person name="Komaki H."/>
            <person name="Tamura T."/>
        </authorList>
    </citation>
    <scope>NUCLEOTIDE SEQUENCE</scope>
    <source>
        <strain evidence="2">NBRC 109834</strain>
    </source>
</reference>